<accession>A0A8S1DCZ7</accession>
<name>A0A8S1DCZ7_9INSE</name>
<protein>
    <submittedName>
        <fullName evidence="1">Uncharacterized protein</fullName>
    </submittedName>
</protein>
<dbReference type="Proteomes" id="UP000494165">
    <property type="component" value="Unassembled WGS sequence"/>
</dbReference>
<gene>
    <name evidence="1" type="ORF">CLODIP_2_CD03395</name>
</gene>
<comment type="caution">
    <text evidence="1">The sequence shown here is derived from an EMBL/GenBank/DDBJ whole genome shotgun (WGS) entry which is preliminary data.</text>
</comment>
<sequence length="147" mass="16866">MASPKTFQEQIEGDWEKMPFPQEDQAQEVLELPEASVSCSLNLGKVGKLPREDMAIYGQQPDLDAKIFAVCEFCQKSILLAAFREHIDRRHTGLRRPHQSVIKSPMKTSTSKTSPIDRRLIFKIFRKNGIILRTKLTVGLLVFDKFY</sequence>
<evidence type="ECO:0000313" key="1">
    <source>
        <dbReference type="EMBL" id="CAB3378330.1"/>
    </source>
</evidence>
<evidence type="ECO:0000313" key="2">
    <source>
        <dbReference type="Proteomes" id="UP000494165"/>
    </source>
</evidence>
<proteinExistence type="predicted"/>
<dbReference type="AlphaFoldDB" id="A0A8S1DCZ7"/>
<dbReference type="EMBL" id="CADEPI010000162">
    <property type="protein sequence ID" value="CAB3378330.1"/>
    <property type="molecule type" value="Genomic_DNA"/>
</dbReference>
<organism evidence="1 2">
    <name type="scientific">Cloeon dipterum</name>
    <dbReference type="NCBI Taxonomy" id="197152"/>
    <lineage>
        <taxon>Eukaryota</taxon>
        <taxon>Metazoa</taxon>
        <taxon>Ecdysozoa</taxon>
        <taxon>Arthropoda</taxon>
        <taxon>Hexapoda</taxon>
        <taxon>Insecta</taxon>
        <taxon>Pterygota</taxon>
        <taxon>Palaeoptera</taxon>
        <taxon>Ephemeroptera</taxon>
        <taxon>Pisciforma</taxon>
        <taxon>Baetidae</taxon>
        <taxon>Cloeon</taxon>
    </lineage>
</organism>
<keyword evidence="2" id="KW-1185">Reference proteome</keyword>
<reference evidence="1 2" key="1">
    <citation type="submission" date="2020-04" db="EMBL/GenBank/DDBJ databases">
        <authorList>
            <person name="Alioto T."/>
            <person name="Alioto T."/>
            <person name="Gomez Garrido J."/>
        </authorList>
    </citation>
    <scope>NUCLEOTIDE SEQUENCE [LARGE SCALE GENOMIC DNA]</scope>
</reference>